<feature type="transmembrane region" description="Helical" evidence="1">
    <location>
        <begin position="5"/>
        <end position="22"/>
    </location>
</feature>
<evidence type="ECO:0000313" key="3">
    <source>
        <dbReference type="Proteomes" id="UP001519292"/>
    </source>
</evidence>
<dbReference type="EMBL" id="JAGGLU010000023">
    <property type="protein sequence ID" value="MBP2058970.1"/>
    <property type="molecule type" value="Genomic_DNA"/>
</dbReference>
<accession>A0ABS4MGZ5</accession>
<proteinExistence type="predicted"/>
<dbReference type="Proteomes" id="UP001519292">
    <property type="component" value="Unassembled WGS sequence"/>
</dbReference>
<keyword evidence="3" id="KW-1185">Reference proteome</keyword>
<evidence type="ECO:0000256" key="1">
    <source>
        <dbReference type="SAM" id="Phobius"/>
    </source>
</evidence>
<keyword evidence="1" id="KW-0472">Membrane</keyword>
<name>A0ABS4MGZ5_9LACO</name>
<protein>
    <submittedName>
        <fullName evidence="2">Uncharacterized protein</fullName>
    </submittedName>
</protein>
<keyword evidence="1" id="KW-1133">Transmembrane helix</keyword>
<sequence>MIALAIIFIILKILNIITWFWWLVLLPLFIYIAIWLLEVIVVAILAWLGYNAMLNKLTPERIIFYGKVPKQCRGNIIQIQSFGSKLNEAVLNGW</sequence>
<gene>
    <name evidence="2" type="ORF">J2Z60_002171</name>
</gene>
<comment type="caution">
    <text evidence="2">The sequence shown here is derived from an EMBL/GenBank/DDBJ whole genome shotgun (WGS) entry which is preliminary data.</text>
</comment>
<evidence type="ECO:0000313" key="2">
    <source>
        <dbReference type="EMBL" id="MBP2058970.1"/>
    </source>
</evidence>
<keyword evidence="1" id="KW-0812">Transmembrane</keyword>
<feature type="transmembrane region" description="Helical" evidence="1">
    <location>
        <begin position="28"/>
        <end position="50"/>
    </location>
</feature>
<dbReference type="RefSeq" id="WP_209687682.1">
    <property type="nucleotide sequence ID" value="NZ_JAGGLU010000023.1"/>
</dbReference>
<organism evidence="2 3">
    <name type="scientific">Lactobacillus colini</name>
    <dbReference type="NCBI Taxonomy" id="1819254"/>
    <lineage>
        <taxon>Bacteria</taxon>
        <taxon>Bacillati</taxon>
        <taxon>Bacillota</taxon>
        <taxon>Bacilli</taxon>
        <taxon>Lactobacillales</taxon>
        <taxon>Lactobacillaceae</taxon>
        <taxon>Lactobacillus</taxon>
    </lineage>
</organism>
<reference evidence="2 3" key="1">
    <citation type="submission" date="2021-03" db="EMBL/GenBank/DDBJ databases">
        <title>Genomic Encyclopedia of Type Strains, Phase IV (KMG-IV): sequencing the most valuable type-strain genomes for metagenomic binning, comparative biology and taxonomic classification.</title>
        <authorList>
            <person name="Goeker M."/>
        </authorList>
    </citation>
    <scope>NUCLEOTIDE SEQUENCE [LARGE SCALE GENOMIC DNA]</scope>
    <source>
        <strain evidence="2 3">DSM 101872</strain>
    </source>
</reference>